<dbReference type="SUPFAM" id="SSF103473">
    <property type="entry name" value="MFS general substrate transporter"/>
    <property type="match status" value="1"/>
</dbReference>
<keyword evidence="3 6" id="KW-0812">Transmembrane</keyword>
<feature type="transmembrane region" description="Helical" evidence="6">
    <location>
        <begin position="57"/>
        <end position="79"/>
    </location>
</feature>
<proteinExistence type="predicted"/>
<evidence type="ECO:0000256" key="4">
    <source>
        <dbReference type="ARBA" id="ARBA00022989"/>
    </source>
</evidence>
<keyword evidence="2" id="KW-0813">Transport</keyword>
<keyword evidence="4 6" id="KW-1133">Transmembrane helix</keyword>
<dbReference type="eggNOG" id="KOG2615">
    <property type="taxonomic scope" value="Eukaryota"/>
</dbReference>
<dbReference type="AlphaFoldDB" id="A0A0D3HYX2"/>
<protein>
    <recommendedName>
        <fullName evidence="9">Major facilitator superfamily (MFS) profile domain-containing protein</fullName>
    </recommendedName>
</protein>
<dbReference type="Gene3D" id="1.20.1250.20">
    <property type="entry name" value="MFS general substrate transporter like domains"/>
    <property type="match status" value="1"/>
</dbReference>
<dbReference type="PaxDb" id="2903-EOD04207"/>
<evidence type="ECO:0008006" key="9">
    <source>
        <dbReference type="Google" id="ProtNLM"/>
    </source>
</evidence>
<evidence type="ECO:0000256" key="2">
    <source>
        <dbReference type="ARBA" id="ARBA00022448"/>
    </source>
</evidence>
<comment type="subcellular location">
    <subcellularLocation>
        <location evidence="1">Membrane</location>
        <topology evidence="1">Multi-pass membrane protein</topology>
    </subcellularLocation>
</comment>
<evidence type="ECO:0000256" key="5">
    <source>
        <dbReference type="ARBA" id="ARBA00023136"/>
    </source>
</evidence>
<dbReference type="GO" id="GO:0016020">
    <property type="term" value="C:membrane"/>
    <property type="evidence" value="ECO:0007669"/>
    <property type="project" value="UniProtKB-SubCell"/>
</dbReference>
<dbReference type="PANTHER" id="PTHR23504:SF15">
    <property type="entry name" value="MAJOR FACILITATOR SUPERFAMILY (MFS) PROFILE DOMAIN-CONTAINING PROTEIN"/>
    <property type="match status" value="1"/>
</dbReference>
<feature type="transmembrane region" description="Helical" evidence="6">
    <location>
        <begin position="91"/>
        <end position="109"/>
    </location>
</feature>
<name>A0A0D3HYX2_EMIH1</name>
<dbReference type="EnsemblProtists" id="EOD04207">
    <property type="protein sequence ID" value="EOD04207"/>
    <property type="gene ID" value="EMIHUDRAFT_453919"/>
</dbReference>
<feature type="transmembrane region" description="Helical" evidence="6">
    <location>
        <begin position="149"/>
        <end position="172"/>
    </location>
</feature>
<dbReference type="Pfam" id="PF07690">
    <property type="entry name" value="MFS_1"/>
    <property type="match status" value="1"/>
</dbReference>
<reference evidence="8" key="1">
    <citation type="journal article" date="2013" name="Nature">
        <title>Pan genome of the phytoplankton Emiliania underpins its global distribution.</title>
        <authorList>
            <person name="Read B.A."/>
            <person name="Kegel J."/>
            <person name="Klute M.J."/>
            <person name="Kuo A."/>
            <person name="Lefebvre S.C."/>
            <person name="Maumus F."/>
            <person name="Mayer C."/>
            <person name="Miller J."/>
            <person name="Monier A."/>
            <person name="Salamov A."/>
            <person name="Young J."/>
            <person name="Aguilar M."/>
            <person name="Claverie J.M."/>
            <person name="Frickenhaus S."/>
            <person name="Gonzalez K."/>
            <person name="Herman E.K."/>
            <person name="Lin Y.C."/>
            <person name="Napier J."/>
            <person name="Ogata H."/>
            <person name="Sarno A.F."/>
            <person name="Shmutz J."/>
            <person name="Schroeder D."/>
            <person name="de Vargas C."/>
            <person name="Verret F."/>
            <person name="von Dassow P."/>
            <person name="Valentin K."/>
            <person name="Van de Peer Y."/>
            <person name="Wheeler G."/>
            <person name="Dacks J.B."/>
            <person name="Delwiche C.F."/>
            <person name="Dyhrman S.T."/>
            <person name="Glockner G."/>
            <person name="John U."/>
            <person name="Richards T."/>
            <person name="Worden A.Z."/>
            <person name="Zhang X."/>
            <person name="Grigoriev I.V."/>
            <person name="Allen A.E."/>
            <person name="Bidle K."/>
            <person name="Borodovsky M."/>
            <person name="Bowler C."/>
            <person name="Brownlee C."/>
            <person name="Cock J.M."/>
            <person name="Elias M."/>
            <person name="Gladyshev V.N."/>
            <person name="Groth M."/>
            <person name="Guda C."/>
            <person name="Hadaegh A."/>
            <person name="Iglesias-Rodriguez M.D."/>
            <person name="Jenkins J."/>
            <person name="Jones B.M."/>
            <person name="Lawson T."/>
            <person name="Leese F."/>
            <person name="Lindquist E."/>
            <person name="Lobanov A."/>
            <person name="Lomsadze A."/>
            <person name="Malik S.B."/>
            <person name="Marsh M.E."/>
            <person name="Mackinder L."/>
            <person name="Mock T."/>
            <person name="Mueller-Roeber B."/>
            <person name="Pagarete A."/>
            <person name="Parker M."/>
            <person name="Probert I."/>
            <person name="Quesneville H."/>
            <person name="Raines C."/>
            <person name="Rensing S.A."/>
            <person name="Riano-Pachon D.M."/>
            <person name="Richier S."/>
            <person name="Rokitta S."/>
            <person name="Shiraiwa Y."/>
            <person name="Soanes D.M."/>
            <person name="van der Giezen M."/>
            <person name="Wahlund T.M."/>
            <person name="Williams B."/>
            <person name="Wilson W."/>
            <person name="Wolfe G."/>
            <person name="Wurch L.L."/>
        </authorList>
    </citation>
    <scope>NUCLEOTIDE SEQUENCE</scope>
</reference>
<organism evidence="7 8">
    <name type="scientific">Emiliania huxleyi (strain CCMP1516)</name>
    <dbReference type="NCBI Taxonomy" id="280463"/>
    <lineage>
        <taxon>Eukaryota</taxon>
        <taxon>Haptista</taxon>
        <taxon>Haptophyta</taxon>
        <taxon>Prymnesiophyceae</taxon>
        <taxon>Isochrysidales</taxon>
        <taxon>Noelaerhabdaceae</taxon>
        <taxon>Emiliania</taxon>
    </lineage>
</organism>
<evidence type="ECO:0000313" key="7">
    <source>
        <dbReference type="EnsemblProtists" id="EOD04207"/>
    </source>
</evidence>
<dbReference type="Proteomes" id="UP000013827">
    <property type="component" value="Unassembled WGS sequence"/>
</dbReference>
<evidence type="ECO:0000256" key="3">
    <source>
        <dbReference type="ARBA" id="ARBA00022692"/>
    </source>
</evidence>
<dbReference type="KEGG" id="ehx:EMIHUDRAFT_453919"/>
<dbReference type="GO" id="GO:0022857">
    <property type="term" value="F:transmembrane transporter activity"/>
    <property type="evidence" value="ECO:0007669"/>
    <property type="project" value="InterPro"/>
</dbReference>
<dbReference type="HOGENOM" id="CLU_875607_0_0_1"/>
<dbReference type="RefSeq" id="XP_005756636.1">
    <property type="nucleotide sequence ID" value="XM_005756579.1"/>
</dbReference>
<feature type="transmembrane region" description="Helical" evidence="6">
    <location>
        <begin position="21"/>
        <end position="45"/>
    </location>
</feature>
<reference evidence="7" key="2">
    <citation type="submission" date="2024-10" db="UniProtKB">
        <authorList>
            <consortium name="EnsemblProtists"/>
        </authorList>
    </citation>
    <scope>IDENTIFICATION</scope>
</reference>
<evidence type="ECO:0000256" key="1">
    <source>
        <dbReference type="ARBA" id="ARBA00004141"/>
    </source>
</evidence>
<keyword evidence="8" id="KW-1185">Reference proteome</keyword>
<sequence length="314" mass="31808">MCLRPRASARVPTLGWKPVIAIGWANAAHFYSLCSIFSYAGFLAVDCGWAADADTAGFVAGLLPTAVLCGRLFTSILWGHAADRCGRRPSMIASMVAVTLGNVCFGLTTSLPAALAVRFLLIGALNGWVTLMGLCVLECAGEAMQPVVWSYVFATGSVVALLGPAIGGWTYAALGPRFPALPPSLVGGAIGATAVAVNVAWLPETKPRAASSSASAATASSSAIRAASPAAAASSSTLRAASTSFSAAAASSSAVLCSHPLPLVMVLRAAHGCALFAAFDLVPLWCMASRYAGGLALTEEQLGTSLAAGAAQWE</sequence>
<dbReference type="STRING" id="2903.R1B555"/>
<dbReference type="InterPro" id="IPR011701">
    <property type="entry name" value="MFS"/>
</dbReference>
<dbReference type="PANTHER" id="PTHR23504">
    <property type="entry name" value="MAJOR FACILITATOR SUPERFAMILY DOMAIN-CONTAINING PROTEIN 10"/>
    <property type="match status" value="1"/>
</dbReference>
<keyword evidence="5 6" id="KW-0472">Membrane</keyword>
<evidence type="ECO:0000313" key="8">
    <source>
        <dbReference type="Proteomes" id="UP000013827"/>
    </source>
</evidence>
<feature type="transmembrane region" description="Helical" evidence="6">
    <location>
        <begin position="184"/>
        <end position="202"/>
    </location>
</feature>
<evidence type="ECO:0000256" key="6">
    <source>
        <dbReference type="SAM" id="Phobius"/>
    </source>
</evidence>
<accession>A0A0D3HYX2</accession>
<dbReference type="InterPro" id="IPR036259">
    <property type="entry name" value="MFS_trans_sf"/>
</dbReference>
<dbReference type="GeneID" id="17250392"/>
<feature type="transmembrane region" description="Helical" evidence="6">
    <location>
        <begin position="115"/>
        <end position="137"/>
    </location>
</feature>